<evidence type="ECO:0000313" key="3">
    <source>
        <dbReference type="Proteomes" id="UP000186817"/>
    </source>
</evidence>
<reference evidence="2 3" key="1">
    <citation type="submission" date="2016-02" db="EMBL/GenBank/DDBJ databases">
        <title>Genome analysis of coral dinoflagellate symbionts highlights evolutionary adaptations to a symbiotic lifestyle.</title>
        <authorList>
            <person name="Aranda M."/>
            <person name="Li Y."/>
            <person name="Liew Y.J."/>
            <person name="Baumgarten S."/>
            <person name="Simakov O."/>
            <person name="Wilson M."/>
            <person name="Piel J."/>
            <person name="Ashoor H."/>
            <person name="Bougouffa S."/>
            <person name="Bajic V.B."/>
            <person name="Ryu T."/>
            <person name="Ravasi T."/>
            <person name="Bayer T."/>
            <person name="Micklem G."/>
            <person name="Kim H."/>
            <person name="Bhak J."/>
            <person name="Lajeunesse T.C."/>
            <person name="Voolstra C.R."/>
        </authorList>
    </citation>
    <scope>NUCLEOTIDE SEQUENCE [LARGE SCALE GENOMIC DNA]</scope>
    <source>
        <strain evidence="2 3">CCMP2467</strain>
    </source>
</reference>
<comment type="caution">
    <text evidence="2">The sequence shown here is derived from an EMBL/GenBank/DDBJ whole genome shotgun (WGS) entry which is preliminary data.</text>
</comment>
<gene>
    <name evidence="2" type="ORF">AK812_SmicGene11336</name>
</gene>
<proteinExistence type="predicted"/>
<accession>A0A1Q9EDG5</accession>
<name>A0A1Q9EDG5_SYMMI</name>
<evidence type="ECO:0000313" key="2">
    <source>
        <dbReference type="EMBL" id="OLQ05474.1"/>
    </source>
</evidence>
<feature type="compositionally biased region" description="Basic residues" evidence="1">
    <location>
        <begin position="44"/>
        <end position="57"/>
    </location>
</feature>
<dbReference type="Proteomes" id="UP000186817">
    <property type="component" value="Unassembled WGS sequence"/>
</dbReference>
<protein>
    <submittedName>
        <fullName evidence="2">Uncharacterized protein</fullName>
    </submittedName>
</protein>
<feature type="region of interest" description="Disordered" evidence="1">
    <location>
        <begin position="41"/>
        <end position="63"/>
    </location>
</feature>
<organism evidence="2 3">
    <name type="scientific">Symbiodinium microadriaticum</name>
    <name type="common">Dinoflagellate</name>
    <name type="synonym">Zooxanthella microadriatica</name>
    <dbReference type="NCBI Taxonomy" id="2951"/>
    <lineage>
        <taxon>Eukaryota</taxon>
        <taxon>Sar</taxon>
        <taxon>Alveolata</taxon>
        <taxon>Dinophyceae</taxon>
        <taxon>Suessiales</taxon>
        <taxon>Symbiodiniaceae</taxon>
        <taxon>Symbiodinium</taxon>
    </lineage>
</organism>
<sequence>MNDELSTQLSKNPNFILQGFLGMQTQFQQAVADLGINLEDYGRKGKGSTRNKGKGKGKPNVAKATSPICTATRQRNKRIQMKKCSLEVAKVPGTEAPITVIGPVPLGTPVKAPVSKFAGRGEIMARTMNESIVTELYERLKWKRGTIHDD</sequence>
<dbReference type="AlphaFoldDB" id="A0A1Q9EDG5"/>
<evidence type="ECO:0000256" key="1">
    <source>
        <dbReference type="SAM" id="MobiDB-lite"/>
    </source>
</evidence>
<keyword evidence="3" id="KW-1185">Reference proteome</keyword>
<dbReference type="EMBL" id="LSRX01000184">
    <property type="protein sequence ID" value="OLQ05474.1"/>
    <property type="molecule type" value="Genomic_DNA"/>
</dbReference>